<evidence type="ECO:0000256" key="2">
    <source>
        <dbReference type="ARBA" id="ARBA00009810"/>
    </source>
</evidence>
<evidence type="ECO:0000256" key="6">
    <source>
        <dbReference type="ARBA" id="ARBA00022729"/>
    </source>
</evidence>
<evidence type="ECO:0000256" key="11">
    <source>
        <dbReference type="PROSITE-ProRule" id="PRU10144"/>
    </source>
</evidence>
<sequence>MNIIINKRIFLLVTFVGVQLNVTAKQNSSNSNREELLPIIVNTDEDSNKLPGRSVLKQKNIEQQQADNAANLINILPGVNMAGGFRPGGQTLNINGMGDAEDVRVQLDGATKSFEKYQQGSIFIEPELLRKVTVDKGNYSPQYGNGGFAGTVKFETRDARDFLQENQKIGGLLKYGNNSNNNQKTYSTALVLQNEQKNIDLLLFGSVRNAGDYKRPDNSKILFSKNNQKTGLIKVNWQISPEHLLTLSSVYGIHKGWEPFAAKRDILPKPSSRDIMLYGTDIAWKRKLVYRDQKDKNYTLKYHYLPKNNPWINLSTQFSYSKTIQNDMRPKEASSVFGSSLGNQSWIAYSDLTFDINNTSTFNIKSTRHELLFGLQWLKNTRNTLMYHKGKMKDRAYNYGYFQPYYMPSGRQYTQALYLQDQITWKNLIFSTGMRYDHINNIGQKNLAPRYNDISAGHDYSQKNYNGWSYYLGLKYDVNHYLSLFTNFSKTWRAPVIDEQYETQFLNKTQDRRVSVSATSLNLEKEMINQTRGGGIVTLNNFFQEDDTFQFRVTYFYHRGKNEIFKTRGVYCVGNAADTDNSVCPKKIIGNYRNLPGYVIQGAELEAYYQSTYLFGELTYSYVKGKRDTSPRNPWSKTSTWIAEIPPRKATATLGFNVPKYYLTVGWRAEFVRRQDRSPSSGDPNASSWSLPASRGYSLHNLFLSWSPAKIKGMNVKITVDNLFNRAYNPYLGELASGTGRNIKFSLSQKF</sequence>
<dbReference type="InterPro" id="IPR037066">
    <property type="entry name" value="Plug_dom_sf"/>
</dbReference>
<reference evidence="15" key="1">
    <citation type="journal article" date="2014" name="Infect. Genet. Evol.">
        <title>Otitis media associated polymorphisms in the hemin receptor HemR of nontypeable Haemophilus influenzae.</title>
        <authorList>
            <person name="LaCross N.C."/>
            <person name="Marrs C.F."/>
            <person name="Gilsdorf J.R."/>
        </authorList>
    </citation>
    <scope>NUCLEOTIDE SEQUENCE</scope>
    <source>
        <strain evidence="15">I207</strain>
    </source>
</reference>
<dbReference type="PANTHER" id="PTHR30442:SF0">
    <property type="entry name" value="FE(3+) DICITRATE TRANSPORT PROTEIN FECA"/>
    <property type="match status" value="1"/>
</dbReference>
<feature type="domain" description="TonB-dependent receptor plug" evidence="14">
    <location>
        <begin position="53"/>
        <end position="151"/>
    </location>
</feature>
<dbReference type="EMBL" id="JN229402">
    <property type="protein sequence ID" value="AEV42626.1"/>
    <property type="molecule type" value="Genomic_DNA"/>
</dbReference>
<evidence type="ECO:0000256" key="4">
    <source>
        <dbReference type="ARBA" id="ARBA00022452"/>
    </source>
</evidence>
<dbReference type="GO" id="GO:0033214">
    <property type="term" value="P:siderophore-iron import into cell"/>
    <property type="evidence" value="ECO:0007669"/>
    <property type="project" value="TreeGrafter"/>
</dbReference>
<dbReference type="NCBIfam" id="TIGR01786">
    <property type="entry name" value="TonB-hemlactrns"/>
    <property type="match status" value="1"/>
</dbReference>
<dbReference type="AlphaFoldDB" id="G9G032"/>
<evidence type="ECO:0000259" key="13">
    <source>
        <dbReference type="Pfam" id="PF00593"/>
    </source>
</evidence>
<evidence type="ECO:0000313" key="15">
    <source>
        <dbReference type="EMBL" id="AEV42626.1"/>
    </source>
</evidence>
<proteinExistence type="inferred from homology"/>
<evidence type="ECO:0000259" key="14">
    <source>
        <dbReference type="Pfam" id="PF07715"/>
    </source>
</evidence>
<dbReference type="CDD" id="cd01347">
    <property type="entry name" value="ligand_gated_channel"/>
    <property type="match status" value="1"/>
</dbReference>
<dbReference type="Gene3D" id="2.40.170.20">
    <property type="entry name" value="TonB-dependent receptor, beta-barrel domain"/>
    <property type="match status" value="1"/>
</dbReference>
<dbReference type="Pfam" id="PF07715">
    <property type="entry name" value="Plug"/>
    <property type="match status" value="1"/>
</dbReference>
<keyword evidence="8 10" id="KW-0472">Membrane</keyword>
<keyword evidence="15" id="KW-0675">Receptor</keyword>
<dbReference type="InterPro" id="IPR012910">
    <property type="entry name" value="Plug_dom"/>
</dbReference>
<evidence type="ECO:0000256" key="9">
    <source>
        <dbReference type="ARBA" id="ARBA00023237"/>
    </source>
</evidence>
<gene>
    <name evidence="15" type="primary">hemR</name>
</gene>
<dbReference type="InterPro" id="IPR036942">
    <property type="entry name" value="Beta-barrel_TonB_sf"/>
</dbReference>
<dbReference type="Gene3D" id="2.170.130.10">
    <property type="entry name" value="TonB-dependent receptor, plug domain"/>
    <property type="match status" value="1"/>
</dbReference>
<dbReference type="GO" id="GO:0009279">
    <property type="term" value="C:cell outer membrane"/>
    <property type="evidence" value="ECO:0007669"/>
    <property type="project" value="UniProtKB-SubCell"/>
</dbReference>
<evidence type="ECO:0000256" key="3">
    <source>
        <dbReference type="ARBA" id="ARBA00022448"/>
    </source>
</evidence>
<name>G9G032_HAEIF</name>
<keyword evidence="5 10" id="KW-0812">Transmembrane</keyword>
<dbReference type="NCBIfam" id="TIGR01785">
    <property type="entry name" value="TonB-hemin"/>
    <property type="match status" value="1"/>
</dbReference>
<organism evidence="15">
    <name type="scientific">Haemophilus influenzae</name>
    <dbReference type="NCBI Taxonomy" id="727"/>
    <lineage>
        <taxon>Bacteria</taxon>
        <taxon>Pseudomonadati</taxon>
        <taxon>Pseudomonadota</taxon>
        <taxon>Gammaproteobacteria</taxon>
        <taxon>Pasteurellales</taxon>
        <taxon>Pasteurellaceae</taxon>
        <taxon>Haemophilus</taxon>
    </lineage>
</organism>
<evidence type="ECO:0000256" key="5">
    <source>
        <dbReference type="ARBA" id="ARBA00022692"/>
    </source>
</evidence>
<evidence type="ECO:0000256" key="7">
    <source>
        <dbReference type="ARBA" id="ARBA00023077"/>
    </source>
</evidence>
<keyword evidence="3 10" id="KW-0813">Transport</keyword>
<dbReference type="InterPro" id="IPR011276">
    <property type="entry name" value="TonB_haem/Hb_rcpt"/>
</dbReference>
<dbReference type="InterPro" id="IPR039426">
    <property type="entry name" value="TonB-dep_rcpt-like"/>
</dbReference>
<comment type="similarity">
    <text evidence="2 10 12">Belongs to the TonB-dependent receptor family.</text>
</comment>
<keyword evidence="4 10" id="KW-1134">Transmembrane beta strand</keyword>
<evidence type="ECO:0000256" key="10">
    <source>
        <dbReference type="PROSITE-ProRule" id="PRU01360"/>
    </source>
</evidence>
<evidence type="ECO:0000256" key="8">
    <source>
        <dbReference type="ARBA" id="ARBA00023136"/>
    </source>
</evidence>
<feature type="short sequence motif" description="TonB C-terminal box" evidence="11">
    <location>
        <begin position="734"/>
        <end position="751"/>
    </location>
</feature>
<keyword evidence="9 10" id="KW-0998">Cell outer membrane</keyword>
<dbReference type="PANTHER" id="PTHR30442">
    <property type="entry name" value="IRON III DICITRATE TRANSPORT PROTEIN FECA"/>
    <property type="match status" value="1"/>
</dbReference>
<dbReference type="InterPro" id="IPR010917">
    <property type="entry name" value="TonB_rcpt_CS"/>
</dbReference>
<dbReference type="InterPro" id="IPR000531">
    <property type="entry name" value="Beta-barrel_TonB"/>
</dbReference>
<keyword evidence="6" id="KW-0732">Signal</keyword>
<comment type="subcellular location">
    <subcellularLocation>
        <location evidence="1 10">Cell outer membrane</location>
        <topology evidence="1 10">Multi-pass membrane protein</topology>
    </subcellularLocation>
</comment>
<accession>G9G032</accession>
<evidence type="ECO:0000256" key="1">
    <source>
        <dbReference type="ARBA" id="ARBA00004571"/>
    </source>
</evidence>
<dbReference type="GO" id="GO:0015232">
    <property type="term" value="F:heme transmembrane transporter activity"/>
    <property type="evidence" value="ECO:0007669"/>
    <property type="project" value="InterPro"/>
</dbReference>
<keyword evidence="7 12" id="KW-0798">TonB box</keyword>
<dbReference type="SUPFAM" id="SSF56935">
    <property type="entry name" value="Porins"/>
    <property type="match status" value="1"/>
</dbReference>
<dbReference type="InterPro" id="IPR010949">
    <property type="entry name" value="TonB_Hb/transfer/lactofer_rcpt"/>
</dbReference>
<protein>
    <submittedName>
        <fullName evidence="15">Hemin receptor</fullName>
    </submittedName>
</protein>
<feature type="domain" description="TonB-dependent receptor-like beta-barrel" evidence="13">
    <location>
        <begin position="237"/>
        <end position="723"/>
    </location>
</feature>
<dbReference type="Pfam" id="PF00593">
    <property type="entry name" value="TonB_dep_Rec_b-barrel"/>
    <property type="match status" value="1"/>
</dbReference>
<dbReference type="PROSITE" id="PS01156">
    <property type="entry name" value="TONB_DEPENDENT_REC_2"/>
    <property type="match status" value="1"/>
</dbReference>
<dbReference type="PROSITE" id="PS52016">
    <property type="entry name" value="TONB_DEPENDENT_REC_3"/>
    <property type="match status" value="1"/>
</dbReference>
<evidence type="ECO:0000256" key="12">
    <source>
        <dbReference type="RuleBase" id="RU003357"/>
    </source>
</evidence>